<dbReference type="NCBIfam" id="TIGR03696">
    <property type="entry name" value="Rhs_assc_core"/>
    <property type="match status" value="1"/>
</dbReference>
<dbReference type="InterPro" id="IPR050708">
    <property type="entry name" value="T6SS_VgrG/RHS"/>
</dbReference>
<evidence type="ECO:0000313" key="1">
    <source>
        <dbReference type="EMBL" id="SCX80785.1"/>
    </source>
</evidence>
<reference evidence="1 2" key="1">
    <citation type="submission" date="2016-10" db="EMBL/GenBank/DDBJ databases">
        <authorList>
            <person name="Varghese N."/>
            <person name="Submissions S."/>
        </authorList>
    </citation>
    <scope>NUCLEOTIDE SEQUENCE [LARGE SCALE GENOMIC DNA]</scope>
    <source>
        <strain evidence="1 2">CGMCC 1.6859</strain>
    </source>
</reference>
<evidence type="ECO:0000313" key="2">
    <source>
        <dbReference type="Proteomes" id="UP000199307"/>
    </source>
</evidence>
<comment type="caution">
    <text evidence="1">The sequence shown here is derived from an EMBL/GenBank/DDBJ whole genome shotgun (WGS) entry which is preliminary data.</text>
</comment>
<dbReference type="Proteomes" id="UP000199307">
    <property type="component" value="Unassembled WGS sequence"/>
</dbReference>
<dbReference type="PANTHER" id="PTHR32305">
    <property type="match status" value="1"/>
</dbReference>
<dbReference type="EMBL" id="FMVC01000001">
    <property type="protein sequence ID" value="SCX80785.1"/>
    <property type="molecule type" value="Genomic_DNA"/>
</dbReference>
<dbReference type="RefSeq" id="WP_091128201.1">
    <property type="nucleotide sequence ID" value="NZ_FMVC01000001.1"/>
</dbReference>
<dbReference type="Gene3D" id="2.180.10.10">
    <property type="entry name" value="RHS repeat-associated core"/>
    <property type="match status" value="1"/>
</dbReference>
<name>A0ABY0L5W7_9FLAO</name>
<dbReference type="InterPro" id="IPR022385">
    <property type="entry name" value="Rhs_assc_core"/>
</dbReference>
<organism evidence="1 2">
    <name type="scientific">Flavobacterium anhuiense</name>
    <dbReference type="NCBI Taxonomy" id="459526"/>
    <lineage>
        <taxon>Bacteria</taxon>
        <taxon>Pseudomonadati</taxon>
        <taxon>Bacteroidota</taxon>
        <taxon>Flavobacteriia</taxon>
        <taxon>Flavobacteriales</taxon>
        <taxon>Flavobacteriaceae</taxon>
        <taxon>Flavobacterium</taxon>
    </lineage>
</organism>
<accession>A0ABY0L5W7</accession>
<proteinExistence type="predicted"/>
<sequence length="1458" mass="157887">MKRYLYILLYIIGFFNFTIAYSQETSKPATAQRIIEPTDPDCEEYEKFGWFYDNDGDGAGDPNYSQMACTRPSVKWVSNNNDCDDNNPNVTYYVWYYDKDHDGFGDPNYPSYGCNPPPDYVDNNLDCNDNNKDINPHTKWYLDTNGDGIGSDLDGSPIISCTKPAGDYLNQGSDNTAHWIHQISYDTKGNLTGASRAYFDDLGKSDVSLSKDYVTNKIWGTETTYDDFGRVDKTSFIAPSPLNTFGKTNFLKSSSEVASSSSPPTLSLNNITASGTYKASQSITATGTVSSGLNVILTAPSITLSNSNNFIVTASAGSSFVVTAANLPDVSANPSLANYYSDNNTDEPYQATATHPFAQTNYDSLNPGNVINVVGGNKINGEWKTGYAYTVPAAQEMYYVYGSDYYEGAISGGREEVITKFYKSVSVDANGNENVAFTDGEGKLLATARSGGSTAYPVVSLIGTQGYIDVHIPSGITSGISLIGGAGLYKIYDLKTGLITSGLTGGNAYRIEALTPPASDPKTYIAGGQPTYDSGALGITYNVNYYDYAVNVYNKTGQLIKVIQPNGYSSNTTIVASPSHMTSANFATTYKYNGLNQLIEVSNPDEGISKFAYRNDGQIRYSQSALQTDSKVSYTDYDELGRPKESGVMTGNSGIWSIASTNPDGDLIAGTRSEQVFTIYDYPENNATSVALPTTPNNLTLAGVLANAGISSTNYTQNNLSGNVAVTFTKPGSAITSITWYSYDLYGRAEWIVQYNEGIGAKTIHYEYDYKGNIKKVLFQKDKAAELFAHRYTYNVNDVLTKVETSTDNTNFTTHADYSYYKTGELKRVNIAQGTQGLDYVYTLGGQLKSINHPSLESSKDPGGDANDVFGLTLDYYNGDYLRTGRNITSSPSAGSDYNGNIKAARWSNKGVPGDYSGSSANQKGYLYNYNRNNWLTGATFGNTNSSTAAISTIAGLAEGGLTYDPNGNIQSLQRTNEAGTIVDKLTYNYTNSGKNQLNSITENAAVTTDVNDIENQSPGNYVYDVIGQLIQNVSENLYYFYNTQGLVTEVKKGANTLVKFFYNERGQRVKKESYNSSNSSLQSTTFYQLDLSGNTVAVYNLPNGGSITQVELPIYGLDRLGIYKKANGIASYEIKDHLGNVRAVIEKESGLPAIKSFADYYPFGEQLPSRNALSNYRYAFQGQELDQETGMEAFQLRLWDGRIGRWLSTDPYGQYDSPYLGMGNNPIGLIDLDGGFTSDCCPEPVKLDEVIVFSGKAKNFIVNYSEKFIASISGFGNALGSNMILGSGRFNADRWSNANTRINYIYGQLAGDITSMVWGAGEVAIGGVMAAGGAVLVPVSGGLSLAGSAAGVGIITHGSSVIVLGGINTAKDINDINDHFAKTGHSPGGKGGGNLDSKYTGKTANEIITQYRKGSVREVFPEELLESTWEEIKAGAAAGKKNYQTAKKLLTDGRFSK</sequence>
<protein>
    <submittedName>
        <fullName evidence="1">RHS repeat-associated core domain-containing protein</fullName>
    </submittedName>
</protein>
<dbReference type="PANTHER" id="PTHR32305:SF15">
    <property type="entry name" value="PROTEIN RHSA-RELATED"/>
    <property type="match status" value="1"/>
</dbReference>
<gene>
    <name evidence="1" type="ORF">SAMN02927916_0393</name>
</gene>
<keyword evidence="2" id="KW-1185">Reference proteome</keyword>